<dbReference type="InParanoid" id="A0A1Y1UQD5"/>
<keyword evidence="8" id="KW-1185">Reference proteome</keyword>
<dbReference type="Gene3D" id="3.60.15.10">
    <property type="entry name" value="Ribonuclease Z/Hydroxyacylglutathione hydrolase-like"/>
    <property type="match status" value="1"/>
</dbReference>
<comment type="subcellular location">
    <subcellularLocation>
        <location evidence="1 4">Nucleus</location>
    </subcellularLocation>
</comment>
<evidence type="ECO:0000256" key="3">
    <source>
        <dbReference type="ARBA" id="ARBA00023242"/>
    </source>
</evidence>
<dbReference type="AlphaFoldDB" id="A0A1Y1UQD5"/>
<evidence type="ECO:0000259" key="6">
    <source>
        <dbReference type="SMART" id="SM01027"/>
    </source>
</evidence>
<dbReference type="GO" id="GO:0005847">
    <property type="term" value="C:mRNA cleavage and polyadenylation specificity factor complex"/>
    <property type="evidence" value="ECO:0007669"/>
    <property type="project" value="InterPro"/>
</dbReference>
<dbReference type="PANTHER" id="PTHR45922:SF1">
    <property type="entry name" value="CLEAVAGE AND POLYADENYLATION SPECIFICITY FACTOR SUBUNIT 2"/>
    <property type="match status" value="1"/>
</dbReference>
<dbReference type="InterPro" id="IPR001279">
    <property type="entry name" value="Metallo-B-lactamas"/>
</dbReference>
<dbReference type="InterPro" id="IPR027075">
    <property type="entry name" value="CPSF2"/>
</dbReference>
<dbReference type="OrthoDB" id="64353at2759"/>
<evidence type="ECO:0000256" key="5">
    <source>
        <dbReference type="SAM" id="MobiDB-lite"/>
    </source>
</evidence>
<feature type="compositionally biased region" description="Basic and acidic residues" evidence="5">
    <location>
        <begin position="135"/>
        <end position="147"/>
    </location>
</feature>
<dbReference type="RefSeq" id="XP_021873967.1">
    <property type="nucleotide sequence ID" value="XM_022014850.1"/>
</dbReference>
<keyword evidence="3 4" id="KW-0539">Nucleus</keyword>
<reference evidence="7 8" key="1">
    <citation type="submission" date="2017-03" db="EMBL/GenBank/DDBJ databases">
        <title>Widespread Adenine N6-methylation of Active Genes in Fungi.</title>
        <authorList>
            <consortium name="DOE Joint Genome Institute"/>
            <person name="Mondo S.J."/>
            <person name="Dannebaum R.O."/>
            <person name="Kuo R.C."/>
            <person name="Louie K.B."/>
            <person name="Bewick A.J."/>
            <person name="Labutti K."/>
            <person name="Haridas S."/>
            <person name="Kuo A."/>
            <person name="Salamov A."/>
            <person name="Ahrendt S.R."/>
            <person name="Lau R."/>
            <person name="Bowen B.P."/>
            <person name="Lipzen A."/>
            <person name="Sullivan W."/>
            <person name="Andreopoulos W.B."/>
            <person name="Clum A."/>
            <person name="Lindquist E."/>
            <person name="Daum C."/>
            <person name="Northen T.R."/>
            <person name="Ramamoorthy G."/>
            <person name="Schmitz R.J."/>
            <person name="Gryganskyi A."/>
            <person name="Culley D."/>
            <person name="Magnuson J."/>
            <person name="James T.Y."/>
            <person name="O'Malley M.A."/>
            <person name="Stajich J.E."/>
            <person name="Spatafora J.W."/>
            <person name="Visel A."/>
            <person name="Grigoriev I.V."/>
        </authorList>
    </citation>
    <scope>NUCLEOTIDE SEQUENCE [LARGE SCALE GENOMIC DNA]</scope>
    <source>
        <strain evidence="7 8">NRRL Y-17943</strain>
    </source>
</reference>
<feature type="region of interest" description="Disordered" evidence="5">
    <location>
        <begin position="121"/>
        <end position="148"/>
    </location>
</feature>
<dbReference type="GO" id="GO:0006398">
    <property type="term" value="P:mRNA 3'-end processing by stem-loop binding and cleavage"/>
    <property type="evidence" value="ECO:0007669"/>
    <property type="project" value="InterPro"/>
</dbReference>
<feature type="compositionally biased region" description="Basic and acidic residues" evidence="5">
    <location>
        <begin position="499"/>
        <end position="510"/>
    </location>
</feature>
<dbReference type="InterPro" id="IPR025069">
    <property type="entry name" value="Cpsf2_C"/>
</dbReference>
<organism evidence="7 8">
    <name type="scientific">Kockovaella imperatae</name>
    <dbReference type="NCBI Taxonomy" id="4999"/>
    <lineage>
        <taxon>Eukaryota</taxon>
        <taxon>Fungi</taxon>
        <taxon>Dikarya</taxon>
        <taxon>Basidiomycota</taxon>
        <taxon>Agaricomycotina</taxon>
        <taxon>Tremellomycetes</taxon>
        <taxon>Tremellales</taxon>
        <taxon>Cuniculitremaceae</taxon>
        <taxon>Kockovaella</taxon>
    </lineage>
</organism>
<dbReference type="SMART" id="SM01027">
    <property type="entry name" value="Beta-Casp"/>
    <property type="match status" value="1"/>
</dbReference>
<feature type="compositionally biased region" description="Acidic residues" evidence="5">
    <location>
        <begin position="524"/>
        <end position="541"/>
    </location>
</feature>
<dbReference type="Pfam" id="PF10996">
    <property type="entry name" value="Beta-Casp"/>
    <property type="match status" value="1"/>
</dbReference>
<gene>
    <name evidence="7" type="ORF">BD324DRAFT_616689</name>
</gene>
<dbReference type="GO" id="GO:0003723">
    <property type="term" value="F:RNA binding"/>
    <property type="evidence" value="ECO:0007669"/>
    <property type="project" value="UniProtKB-KW"/>
</dbReference>
<feature type="region of interest" description="Disordered" evidence="5">
    <location>
        <begin position="620"/>
        <end position="650"/>
    </location>
</feature>
<comment type="similarity">
    <text evidence="4">Belongs to the metallo-beta-lactamase superfamily. RNA-metabolizing metallo-beta-lactamase-like family. CPSF2/YSH1 subfamily.</text>
</comment>
<evidence type="ECO:0000256" key="1">
    <source>
        <dbReference type="ARBA" id="ARBA00004123"/>
    </source>
</evidence>
<dbReference type="SUPFAM" id="SSF56281">
    <property type="entry name" value="Metallo-hydrolase/oxidoreductase"/>
    <property type="match status" value="1"/>
</dbReference>
<keyword evidence="2 4" id="KW-0507">mRNA processing</keyword>
<feature type="domain" description="Beta-Casp" evidence="6">
    <location>
        <begin position="291"/>
        <end position="450"/>
    </location>
</feature>
<dbReference type="STRING" id="4999.A0A1Y1UQD5"/>
<dbReference type="InterPro" id="IPR035639">
    <property type="entry name" value="CPSF2_MBL"/>
</dbReference>
<evidence type="ECO:0000256" key="2">
    <source>
        <dbReference type="ARBA" id="ARBA00022664"/>
    </source>
</evidence>
<dbReference type="Pfam" id="PF13299">
    <property type="entry name" value="CPSF100_C"/>
    <property type="match status" value="1"/>
</dbReference>
<feature type="region of interest" description="Disordered" evidence="5">
    <location>
        <begin position="499"/>
        <end position="555"/>
    </location>
</feature>
<sequence length="935" mass="101725">MINLTPLSASASSSSSSEPLCYLLELDEARILLDLGQRDFRASAIRGDWSYEEKVRELAPTISLVLLSHSPTTYLSLYPYARARWGLTCPVYATQPTVEMGRVVCLAEVLSWRSEHAIEDSSAASSGGMNGESESELRTNGKGKEPLRGPFIPTVEEIHEAFDSINATRYNQPLHLGGELSHLLLTPFPSGHTLGGTLFKLRSPTSGTVLYAVGINHTSERHLDGMVGGQGGASGYSEGVTRPDLLIIEGGRADIVNAKRRDRESAFLDLITSTLQSNHSVLIPSDPSPRLMETLVLLDQHWSFKLQPLPGQSRPPNQLWPYPLCVVSRTAQDMLAFARSLIEWMGGVLRDSGGEDVLEGGRKGRRRGKKTNGAMGSDYGVLDFRHIQFYSSPTELMHAHPLMRPKVVLAIPPTLSHGPSRWLFTAMAGTEGNVVLLTSRGEENTLARDIYNIWAAGQDATALWGRGRVGHLQDLIGNMQLEMDTKVPLSGAELEAHLEAEREQKEKEAAHQAALARSRRMLEADDLDTDSESGSDDDEFGGTEGMLITRPTEAETEDKMQMSFDIFVKGQQMRVGRGNQAGEMTRFRMFPHLEKKGRKVDAFGEGIDVGSWIRRGKEIEEEGETQEVRDAKKRKIEEEEKKKEPPEPPSKFVNEIVTVSLHASVFFVDMDGLHDGQAIKTIIGDLQPRKIILVRSSKETTFDLIKSLGSTKATKDIFAPSTGEQVVVGEQVASFSVMLGDSISSTLGSKWSRYEDYEVAVIDGNIIFATGSTVPTLEASFVPVPPVVKEVKVETDTITNEPAAATDGDGEMATVKLEPEPAPEEAADMEAIQTSSKASLPLLTVPSSIFVGDLRLAILKSRLGSLAPPIPAEFAGEGVLICGPGVLQGDAAKAGSIVAVRKLSEGNIVLEGGIGRTYDDVKKELYRGFAQVVAA</sequence>
<dbReference type="PANTHER" id="PTHR45922">
    <property type="entry name" value="CLEAVAGE AND POLYADENYLATION SPECIFICITY FACTOR SUBUNIT 2"/>
    <property type="match status" value="1"/>
</dbReference>
<dbReference type="EMBL" id="NBSH01000002">
    <property type="protein sequence ID" value="ORX40182.1"/>
    <property type="molecule type" value="Genomic_DNA"/>
</dbReference>
<protein>
    <recommendedName>
        <fullName evidence="4">Cleavage and polyadenylation specificity factor subunit 2</fullName>
    </recommendedName>
    <alternativeName>
        <fullName evidence="4">Cleavage and polyadenylation specificity factor 100 kDa subunit</fullName>
    </alternativeName>
</protein>
<dbReference type="InterPro" id="IPR022712">
    <property type="entry name" value="Beta_Casp"/>
</dbReference>
<dbReference type="GeneID" id="33556658"/>
<dbReference type="InterPro" id="IPR036866">
    <property type="entry name" value="RibonucZ/Hydroxyglut_hydro"/>
</dbReference>
<dbReference type="CDD" id="cd16293">
    <property type="entry name" value="CPSF2-like_MBL-fold"/>
    <property type="match status" value="1"/>
</dbReference>
<name>A0A1Y1UQD5_9TREE</name>
<feature type="compositionally biased region" description="Basic and acidic residues" evidence="5">
    <location>
        <begin position="626"/>
        <end position="646"/>
    </location>
</feature>
<dbReference type="FunCoup" id="A0A1Y1UQD5">
    <property type="interactions" value="797"/>
</dbReference>
<dbReference type="Pfam" id="PF16661">
    <property type="entry name" value="Lactamase_B_6"/>
    <property type="match status" value="1"/>
</dbReference>
<evidence type="ECO:0000313" key="7">
    <source>
        <dbReference type="EMBL" id="ORX40182.1"/>
    </source>
</evidence>
<evidence type="ECO:0000256" key="4">
    <source>
        <dbReference type="RuleBase" id="RU365006"/>
    </source>
</evidence>
<keyword evidence="4" id="KW-0694">RNA-binding</keyword>
<comment type="caution">
    <text evidence="7">The sequence shown here is derived from an EMBL/GenBank/DDBJ whole genome shotgun (WGS) entry which is preliminary data.</text>
</comment>
<accession>A0A1Y1UQD5</accession>
<evidence type="ECO:0000313" key="8">
    <source>
        <dbReference type="Proteomes" id="UP000193218"/>
    </source>
</evidence>
<proteinExistence type="inferred from homology"/>
<dbReference type="Proteomes" id="UP000193218">
    <property type="component" value="Unassembled WGS sequence"/>
</dbReference>